<dbReference type="NCBIfam" id="NF007572">
    <property type="entry name" value="PRK10203.1"/>
    <property type="match status" value="1"/>
</dbReference>
<dbReference type="InterPro" id="IPR052573">
    <property type="entry name" value="DnaJ_C_subfamily_28"/>
</dbReference>
<organism evidence="2 3">
    <name type="scientific">Sodalis ligni</name>
    <dbReference type="NCBI Taxonomy" id="2697027"/>
    <lineage>
        <taxon>Bacteria</taxon>
        <taxon>Pseudomonadati</taxon>
        <taxon>Pseudomonadota</taxon>
        <taxon>Gammaproteobacteria</taxon>
        <taxon>Enterobacterales</taxon>
        <taxon>Bruguierivoracaceae</taxon>
        <taxon>Sodalis</taxon>
    </lineage>
</organism>
<evidence type="ECO:0000313" key="2">
    <source>
        <dbReference type="EMBL" id="TCL04882.1"/>
    </source>
</evidence>
<proteinExistence type="predicted"/>
<dbReference type="Proteomes" id="UP000294555">
    <property type="component" value="Unassembled WGS sequence"/>
</dbReference>
<comment type="caution">
    <text evidence="2">The sequence shown here is derived from an EMBL/GenBank/DDBJ whole genome shotgun (WGS) entry which is preliminary data.</text>
</comment>
<dbReference type="Pfam" id="PF09350">
    <property type="entry name" value="DJC28_CD"/>
    <property type="match status" value="1"/>
</dbReference>
<name>A0A4R1NBZ9_9GAMM</name>
<dbReference type="AlphaFoldDB" id="A0A4R1NBZ9"/>
<protein>
    <submittedName>
        <fullName evidence="2">Uncharacterized protein DUF1992</fullName>
    </submittedName>
</protein>
<sequence>MWLFDEWAEQHIQQAQKNGDFDNLPGYGRPLQLDDDSAVPEELRTGYRLLKNAGYLPPELQDRKDALQLKDLLQGIEDSDARHTEIAARLRLLEIKLRQAGLSTDFLHQGYQPQLQRRFSKTGK</sequence>
<dbReference type="EMBL" id="SJOI01000001">
    <property type="protein sequence ID" value="TCL04882.1"/>
    <property type="molecule type" value="Genomic_DNA"/>
</dbReference>
<dbReference type="InterPro" id="IPR018961">
    <property type="entry name" value="DnaJ_homolog_subfam-C_membr-28"/>
</dbReference>
<dbReference type="PANTHER" id="PTHR39158">
    <property type="entry name" value="OS08G0560600 PROTEIN"/>
    <property type="match status" value="1"/>
</dbReference>
<evidence type="ECO:0000313" key="3">
    <source>
        <dbReference type="Proteomes" id="UP000294555"/>
    </source>
</evidence>
<evidence type="ECO:0000259" key="1">
    <source>
        <dbReference type="Pfam" id="PF09350"/>
    </source>
</evidence>
<dbReference type="PANTHER" id="PTHR39158:SF1">
    <property type="entry name" value="DNAJ HOMOLOG SUBFAMILY C MEMBER 28"/>
    <property type="match status" value="1"/>
</dbReference>
<reference evidence="2 3" key="1">
    <citation type="submission" date="2019-02" db="EMBL/GenBank/DDBJ databases">
        <title>Investigation of anaerobic lignin degradation for improved lignocellulosic biofuels.</title>
        <authorList>
            <person name="Deangelis K."/>
        </authorList>
    </citation>
    <scope>NUCLEOTIDE SEQUENCE [LARGE SCALE GENOMIC DNA]</scope>
    <source>
        <strain evidence="2 3">159R</strain>
    </source>
</reference>
<feature type="domain" description="DnaJ homologue subfamily C member 28 conserved" evidence="1">
    <location>
        <begin position="7"/>
        <end position="73"/>
    </location>
</feature>
<accession>A0A4R1NBZ9</accession>
<dbReference type="RefSeq" id="WP_132923637.1">
    <property type="nucleotide sequence ID" value="NZ_CP075169.1"/>
</dbReference>
<dbReference type="OrthoDB" id="9798476at2"/>
<gene>
    <name evidence="2" type="ORF">EZJ58_3034</name>
</gene>
<keyword evidence="3" id="KW-1185">Reference proteome</keyword>